<keyword evidence="1" id="KW-0677">Repeat</keyword>
<evidence type="ECO:0000313" key="5">
    <source>
        <dbReference type="Proteomes" id="UP000549394"/>
    </source>
</evidence>
<evidence type="ECO:0000256" key="3">
    <source>
        <dbReference type="PROSITE-ProRule" id="PRU00339"/>
    </source>
</evidence>
<dbReference type="EMBL" id="CAJFCJ010000007">
    <property type="protein sequence ID" value="CAD5117381.1"/>
    <property type="molecule type" value="Genomic_DNA"/>
</dbReference>
<sequence>MDSKQIKASLKETRELIRQKDFNEALREILKSDKTNYNALIFVGVAAEGLNEDQQALNAYNCAIEQQPDQILAWQGLSSLLKKKDDEESNQRHIIACEKLLILLKGNDDKVIGYLSTLVKLYLSVKRFDKCIETGKIALNTTTDKDMILDIYRCIYQAANESFEEYKSNVEESLIYLSQNSNQDDLVKYVIELLQFYKWENEVEKLQTLLDDSKNKFPRNKFLLQFEIEMVIDKILLDFTSDIYYTKLESISETLQSLECINYTSLVEAILLFRKGEYSTCCKLFTEILKIIKKKRSNVTLKLQEEKAKMFLVESLINQSDKSDYIQAKEIADEMIGKSNNQSEWILLKAKTLLKLNLNSKVDECLKFFHQENFSETEQFWIIKVDLETAKGSLENALIALKQAIKSFPKSSSLMTKYGIVLYKLNEMEALRILTEAARLNPYSPEPFIYLGYYYEDNSLKERAKLCFKKLCLLCFKRAFELDKRNSETGAKYIDLLLLSASDKSYDDGIKLLKGVTEENVGNLKWAWTRLGMLNMKKKNSKESIRCLQKALKIDLGDRHMWECLAEAYILRGSYNSALKAFGKAHEIDENAIYPLFKSAAVSQLLGQYIEAIKEYEEVLKIDTNYVPALKGIGETQFLLAKVALRDTFDKRALAHCEKAAKSLVKCLFRRKNSTCVWKLLGDVFSIIYKVQFDTMCVPEYLIKTTDDESNMTEIGKKDAFMIAERCYAKAITLRADSSALHHDLGVNYYRLASWLSISKIKENYMLKALHCLQLAVKLNQTCHEHWTTLGTIALSKEIDDPALGQHCFIKAIQIEPVNAPSWTNLGVLYMQNDNIKLAHEAFKRAQAADPSYVACWIGQALIAERIGDDDAMDLFRHTTQLQNHIESQGGYASWVCKTILDKESPKGAFYDYSINKMNAVPAAVDVLMKYVERVKNDAVSLNNLGLLLERQRLYNQASEKLTLAYNLLPHEDDFKAAIAWNCARVYCKRRDWETAINYLAQIPKENNVCEPDQIQYLESYIQFCANDERCIVSSKKAYELCTDKYERLRIALTRAKMAYHFGKVTLCKQILANSLQGCGTHCKEIDDLLECCSAISILSNDPELLRKTLTIYGGNLDVYFRSMNSVLNNVDIGDIKALLMKNLHENPKNERLCKYITPFFLASDPTRLNQAAASCSKRACRKDIKNALLLTCLSSLSAGHHSQTNSRRNAFKSVQKFLHLHPDSIKHWALLAAACHGQTVIEEAKGKDVEENHNCNLKLTTFVMLKVEADSDLPGMNDLHLWCARLYVTQLLFSKREDQARQFLEQALWLYEDDNVLKILSAFLECNSKALRELTASGNKGNAFGLQLLLSILIKLNLKNDLRQVANGYSSQSFLIFSKLAVALYDLQENKGPNREIIEKCPNSSGTLLLHALSQKKNVKHAKRLLIQSIQASQVEDTGLSVSYARKLLFQLLKEKNDTDGMQSLLEEATADSDKDFLIYYETL</sequence>
<comment type="caution">
    <text evidence="4">The sequence shown here is derived from an EMBL/GenBank/DDBJ whole genome shotgun (WGS) entry which is preliminary data.</text>
</comment>
<feature type="repeat" description="TPR" evidence="3">
    <location>
        <begin position="559"/>
        <end position="592"/>
    </location>
</feature>
<keyword evidence="2 3" id="KW-0802">TPR repeat</keyword>
<keyword evidence="5" id="KW-1185">Reference proteome</keyword>
<dbReference type="InterPro" id="IPR019734">
    <property type="entry name" value="TPR_rpt"/>
</dbReference>
<dbReference type="InterPro" id="IPR011990">
    <property type="entry name" value="TPR-like_helical_dom_sf"/>
</dbReference>
<proteinExistence type="predicted"/>
<dbReference type="Proteomes" id="UP000549394">
    <property type="component" value="Unassembled WGS sequence"/>
</dbReference>
<reference evidence="4 5" key="1">
    <citation type="submission" date="2020-08" db="EMBL/GenBank/DDBJ databases">
        <authorList>
            <person name="Hejnol A."/>
        </authorList>
    </citation>
    <scope>NUCLEOTIDE SEQUENCE [LARGE SCALE GENOMIC DNA]</scope>
</reference>
<dbReference type="InterPro" id="IPR039226">
    <property type="entry name" value="Ski3/TTC37"/>
</dbReference>
<dbReference type="SMART" id="SM00028">
    <property type="entry name" value="TPR"/>
    <property type="match status" value="6"/>
</dbReference>
<dbReference type="Pfam" id="PF13181">
    <property type="entry name" value="TPR_8"/>
    <property type="match status" value="2"/>
</dbReference>
<dbReference type="Gene3D" id="1.25.40.10">
    <property type="entry name" value="Tetratricopeptide repeat domain"/>
    <property type="match status" value="5"/>
</dbReference>
<dbReference type="GO" id="GO:0055087">
    <property type="term" value="C:Ski complex"/>
    <property type="evidence" value="ECO:0007669"/>
    <property type="project" value="InterPro"/>
</dbReference>
<evidence type="ECO:0000256" key="1">
    <source>
        <dbReference type="ARBA" id="ARBA00022737"/>
    </source>
</evidence>
<dbReference type="PANTHER" id="PTHR15704">
    <property type="entry name" value="SUPERKILLER 3 PROTEIN-RELATED"/>
    <property type="match status" value="1"/>
</dbReference>
<protein>
    <submittedName>
        <fullName evidence="4">DgyrCDS6155</fullName>
    </submittedName>
</protein>
<dbReference type="OrthoDB" id="421075at2759"/>
<evidence type="ECO:0000256" key="2">
    <source>
        <dbReference type="ARBA" id="ARBA00022803"/>
    </source>
</evidence>
<dbReference type="PROSITE" id="PS50005">
    <property type="entry name" value="TPR"/>
    <property type="match status" value="2"/>
</dbReference>
<accession>A0A7I8VMZ6</accession>
<organism evidence="4 5">
    <name type="scientific">Dimorphilus gyrociliatus</name>
    <dbReference type="NCBI Taxonomy" id="2664684"/>
    <lineage>
        <taxon>Eukaryota</taxon>
        <taxon>Metazoa</taxon>
        <taxon>Spiralia</taxon>
        <taxon>Lophotrochozoa</taxon>
        <taxon>Annelida</taxon>
        <taxon>Polychaeta</taxon>
        <taxon>Polychaeta incertae sedis</taxon>
        <taxon>Dinophilidae</taxon>
        <taxon>Dimorphilus</taxon>
    </lineage>
</organism>
<evidence type="ECO:0000313" key="4">
    <source>
        <dbReference type="EMBL" id="CAD5117381.1"/>
    </source>
</evidence>
<dbReference type="GO" id="GO:0006401">
    <property type="term" value="P:RNA catabolic process"/>
    <property type="evidence" value="ECO:0007669"/>
    <property type="project" value="InterPro"/>
</dbReference>
<gene>
    <name evidence="4" type="ORF">DGYR_LOCUS5914</name>
</gene>
<dbReference type="SUPFAM" id="SSF48452">
    <property type="entry name" value="TPR-like"/>
    <property type="match status" value="4"/>
</dbReference>
<dbReference type="PANTHER" id="PTHR15704:SF7">
    <property type="entry name" value="SUPERKILLER COMPLEX PROTEIN 3"/>
    <property type="match status" value="1"/>
</dbReference>
<feature type="repeat" description="TPR" evidence="3">
    <location>
        <begin position="820"/>
        <end position="853"/>
    </location>
</feature>
<name>A0A7I8VMZ6_9ANNE</name>